<keyword evidence="6 11" id="KW-0862">Zinc</keyword>
<dbReference type="RefSeq" id="WP_192818097.1">
    <property type="nucleotide sequence ID" value="NZ_CP062310.1"/>
</dbReference>
<dbReference type="EMBL" id="CP062310">
    <property type="protein sequence ID" value="QOJ78124.1"/>
    <property type="molecule type" value="Genomic_DNA"/>
</dbReference>
<dbReference type="FunFam" id="2.20.25.30:FF:000003">
    <property type="entry name" value="50S ribosomal protein L37e"/>
    <property type="match status" value="1"/>
</dbReference>
<comment type="cofactor">
    <cofactor evidence="11">
        <name>Zn(2+)</name>
        <dbReference type="ChEBI" id="CHEBI:29105"/>
    </cofactor>
    <text evidence="11">Binds 1 zinc ion per subunit.</text>
</comment>
<dbReference type="PANTHER" id="PTHR10768">
    <property type="entry name" value="60S RIBOSOMAL PROTEIN L37"/>
    <property type="match status" value="1"/>
</dbReference>
<dbReference type="PANTHER" id="PTHR10768:SF0">
    <property type="entry name" value="RIBOSOMAL PROTEIN L37"/>
    <property type="match status" value="1"/>
</dbReference>
<accession>A0A7L9FGQ3</accession>
<organism evidence="13 14">
    <name type="scientific">Infirmifilum lucidum</name>
    <dbReference type="NCBI Taxonomy" id="2776706"/>
    <lineage>
        <taxon>Archaea</taxon>
        <taxon>Thermoproteota</taxon>
        <taxon>Thermoprotei</taxon>
        <taxon>Thermofilales</taxon>
        <taxon>Thermofilaceae</taxon>
        <taxon>Infirmifilum</taxon>
    </lineage>
</organism>
<dbReference type="GO" id="GO:0022625">
    <property type="term" value="C:cytosolic large ribosomal subunit"/>
    <property type="evidence" value="ECO:0007669"/>
    <property type="project" value="TreeGrafter"/>
</dbReference>
<evidence type="ECO:0000256" key="1">
    <source>
        <dbReference type="ARBA" id="ARBA00003058"/>
    </source>
</evidence>
<keyword evidence="9 11" id="KW-0687">Ribonucleoprotein</keyword>
<dbReference type="NCBIfam" id="NF003214">
    <property type="entry name" value="PRK04179.1"/>
    <property type="match status" value="1"/>
</dbReference>
<name>A0A7L9FGQ3_9CREN</name>
<feature type="zinc finger region" description="C4-type" evidence="11">
    <location>
        <begin position="20"/>
        <end position="38"/>
    </location>
</feature>
<evidence type="ECO:0000256" key="6">
    <source>
        <dbReference type="ARBA" id="ARBA00022833"/>
    </source>
</evidence>
<feature type="binding site" evidence="11">
    <location>
        <position position="20"/>
    </location>
    <ligand>
        <name>Zn(2+)</name>
        <dbReference type="ChEBI" id="CHEBI:29105"/>
    </ligand>
</feature>
<evidence type="ECO:0000256" key="2">
    <source>
        <dbReference type="ARBA" id="ARBA00009805"/>
    </source>
</evidence>
<evidence type="ECO:0000256" key="4">
    <source>
        <dbReference type="ARBA" id="ARBA00022730"/>
    </source>
</evidence>
<evidence type="ECO:0000256" key="9">
    <source>
        <dbReference type="ARBA" id="ARBA00023274"/>
    </source>
</evidence>
<sequence>MVKGTTSFGKRGRGKTHIRCRRCGRHSYNVAKGYCAHCGFGRSKRIRNYSWKNKKPVTRLRLPAK</sequence>
<feature type="binding site" evidence="11">
    <location>
        <position position="23"/>
    </location>
    <ligand>
        <name>Zn(2+)</name>
        <dbReference type="ChEBI" id="CHEBI:29105"/>
    </ligand>
</feature>
<keyword evidence="3 11" id="KW-0479">Metal-binding</keyword>
<evidence type="ECO:0000313" key="13">
    <source>
        <dbReference type="EMBL" id="QOJ78124.1"/>
    </source>
</evidence>
<comment type="function">
    <text evidence="12">Component of the large ribosomal subunit. The ribosome is a large ribonucleoprotein complex responsible for the synthesis of proteins in the cell.</text>
</comment>
<gene>
    <name evidence="11" type="primary">rpl37e</name>
    <name evidence="13" type="ORF">IG193_04870</name>
</gene>
<comment type="function">
    <text evidence="1 11">Binds to the 23S rRNA.</text>
</comment>
<evidence type="ECO:0000256" key="10">
    <source>
        <dbReference type="ARBA" id="ARBA00035225"/>
    </source>
</evidence>
<dbReference type="PROSITE" id="PS01077">
    <property type="entry name" value="RIBOSOMAL_L37E"/>
    <property type="match status" value="1"/>
</dbReference>
<reference evidence="13 14" key="1">
    <citation type="submission" date="2020-10" db="EMBL/GenBank/DDBJ databases">
        <title>Thermofilum lucidum 3507LT sp. nov. a novel member of Thermofilaceae family isolated from Chile hot spring, and proposal of description order Thermofilales.</title>
        <authorList>
            <person name="Zayulina K.S."/>
            <person name="Elcheninov A.G."/>
            <person name="Toshchakov S.V."/>
            <person name="Kublanov I.V."/>
        </authorList>
    </citation>
    <scope>NUCLEOTIDE SEQUENCE [LARGE SCALE GENOMIC DNA]</scope>
    <source>
        <strain evidence="13 14">3507LT</strain>
    </source>
</reference>
<dbReference type="GeneID" id="59149204"/>
<keyword evidence="8 11" id="KW-0689">Ribosomal protein</keyword>
<dbReference type="Gene3D" id="2.20.25.30">
    <property type="match status" value="1"/>
</dbReference>
<dbReference type="Proteomes" id="UP000594121">
    <property type="component" value="Chromosome"/>
</dbReference>
<dbReference type="FunCoup" id="A0A7L9FGQ3">
    <property type="interactions" value="109"/>
</dbReference>
<protein>
    <recommendedName>
        <fullName evidence="10 11">Large ribosomal subunit protein eL37</fullName>
    </recommendedName>
</protein>
<evidence type="ECO:0000256" key="7">
    <source>
        <dbReference type="ARBA" id="ARBA00022884"/>
    </source>
</evidence>
<evidence type="ECO:0000256" key="5">
    <source>
        <dbReference type="ARBA" id="ARBA00022771"/>
    </source>
</evidence>
<evidence type="ECO:0000256" key="3">
    <source>
        <dbReference type="ARBA" id="ARBA00022723"/>
    </source>
</evidence>
<evidence type="ECO:0000256" key="12">
    <source>
        <dbReference type="RuleBase" id="RU000576"/>
    </source>
</evidence>
<comment type="similarity">
    <text evidence="2 11 12">Belongs to the eukaryotic ribosomal protein eL37 family.</text>
</comment>
<feature type="binding site" evidence="11">
    <location>
        <position position="38"/>
    </location>
    <ligand>
        <name>Zn(2+)</name>
        <dbReference type="ChEBI" id="CHEBI:29105"/>
    </ligand>
</feature>
<evidence type="ECO:0000313" key="14">
    <source>
        <dbReference type="Proteomes" id="UP000594121"/>
    </source>
</evidence>
<dbReference type="InterPro" id="IPR011331">
    <property type="entry name" value="Ribosomal_eL37/eL43"/>
</dbReference>
<dbReference type="SUPFAM" id="SSF57829">
    <property type="entry name" value="Zn-binding ribosomal proteins"/>
    <property type="match status" value="1"/>
</dbReference>
<keyword evidence="5 11" id="KW-0863">Zinc-finger</keyword>
<keyword evidence="7 11" id="KW-0694">RNA-binding</keyword>
<dbReference type="Pfam" id="PF01907">
    <property type="entry name" value="Ribosomal_L37e"/>
    <property type="match status" value="1"/>
</dbReference>
<dbReference type="HAMAP" id="MF_00547">
    <property type="entry name" value="Ribosomal_eL37"/>
    <property type="match status" value="1"/>
</dbReference>
<dbReference type="AlphaFoldDB" id="A0A7L9FGQ3"/>
<dbReference type="InterPro" id="IPR011332">
    <property type="entry name" value="Ribosomal_zn-bd"/>
</dbReference>
<feature type="binding site" evidence="11">
    <location>
        <position position="35"/>
    </location>
    <ligand>
        <name>Zn(2+)</name>
        <dbReference type="ChEBI" id="CHEBI:29105"/>
    </ligand>
</feature>
<evidence type="ECO:0000256" key="8">
    <source>
        <dbReference type="ARBA" id="ARBA00022980"/>
    </source>
</evidence>
<dbReference type="InterPro" id="IPR018267">
    <property type="entry name" value="Ribosomal_eL37_CS"/>
</dbReference>
<dbReference type="GO" id="GO:0008270">
    <property type="term" value="F:zinc ion binding"/>
    <property type="evidence" value="ECO:0007669"/>
    <property type="project" value="UniProtKB-UniRule"/>
</dbReference>
<dbReference type="GO" id="GO:0006412">
    <property type="term" value="P:translation"/>
    <property type="evidence" value="ECO:0007669"/>
    <property type="project" value="UniProtKB-UniRule"/>
</dbReference>
<dbReference type="KEGG" id="thel:IG193_04870"/>
<keyword evidence="14" id="KW-1185">Reference proteome</keyword>
<dbReference type="GO" id="GO:0019843">
    <property type="term" value="F:rRNA binding"/>
    <property type="evidence" value="ECO:0007669"/>
    <property type="project" value="UniProtKB-KW"/>
</dbReference>
<keyword evidence="4 11" id="KW-0699">rRNA-binding</keyword>
<dbReference type="GO" id="GO:0003735">
    <property type="term" value="F:structural constituent of ribosome"/>
    <property type="evidence" value="ECO:0007669"/>
    <property type="project" value="InterPro"/>
</dbReference>
<evidence type="ECO:0000256" key="11">
    <source>
        <dbReference type="HAMAP-Rule" id="MF_00547"/>
    </source>
</evidence>
<proteinExistence type="inferred from homology"/>
<dbReference type="InterPro" id="IPR001569">
    <property type="entry name" value="Ribosomal_eL37"/>
</dbReference>
<dbReference type="InParanoid" id="A0A7L9FGQ3"/>